<gene>
    <name evidence="1" type="ORF">SD1_08</name>
</gene>
<dbReference type="Pfam" id="PF13262">
    <property type="entry name" value="DUF4054"/>
    <property type="match status" value="2"/>
</dbReference>
<sequence length="147" mass="16865">MVDEFFTDAEITQQIVKLAPPMKQIDPDLMEAWIDLAKEFVCKKRFKESYPKAVALYTLHLMTLDGAMKQEGKAVDEFFTDAEITQQIVKLAPPMKQIDPDLMEAWIDLAKEFVCKKRFKESYPKAVALYTLHLMTLDGAMKQEGKA</sequence>
<organism evidence="1 2">
    <name type="scientific">Shigella phage 2019SD1</name>
    <dbReference type="NCBI Taxonomy" id="2848074"/>
    <lineage>
        <taxon>Viruses</taxon>
        <taxon>Duplodnaviria</taxon>
        <taxon>Heunggongvirae</taxon>
        <taxon>Uroviricota</taxon>
        <taxon>Caudoviricetes</taxon>
        <taxon>Drexlerviridae</taxon>
        <taxon>Tempevirinae</taxon>
        <taxon>Hanrivervirus</taxon>
        <taxon>Hanrivervirus hv2019SD1</taxon>
    </lineage>
</organism>
<evidence type="ECO:0000313" key="2">
    <source>
        <dbReference type="Proteomes" id="UP000504733"/>
    </source>
</evidence>
<reference evidence="1 2" key="1">
    <citation type="submission" date="2020-04" db="EMBL/GenBank/DDBJ databases">
        <authorList>
            <person name="Kumar P."/>
            <person name="Meghvansi M.K."/>
            <person name="Kamboj D.V."/>
        </authorList>
    </citation>
    <scope>NUCLEOTIDE SEQUENCE [LARGE SCALE GENOMIC DNA]</scope>
</reference>
<proteinExistence type="predicted"/>
<dbReference type="EMBL" id="MT360681">
    <property type="protein sequence ID" value="QJT70537.1"/>
    <property type="molecule type" value="Genomic_DNA"/>
</dbReference>
<dbReference type="InterPro" id="IPR025127">
    <property type="entry name" value="DUF4054"/>
</dbReference>
<accession>A0A6M5C8X0</accession>
<protein>
    <submittedName>
        <fullName evidence="1">Uncharacterized protein</fullName>
    </submittedName>
</protein>
<evidence type="ECO:0000313" key="1">
    <source>
        <dbReference type="EMBL" id="QJT70537.1"/>
    </source>
</evidence>
<name>A0A6M5C8X0_9CAUD</name>
<dbReference type="Proteomes" id="UP000504733">
    <property type="component" value="Segment"/>
</dbReference>
<keyword evidence="2" id="KW-1185">Reference proteome</keyword>